<name>A0A7D7QTF2_9FLAO</name>
<dbReference type="Proteomes" id="UP000515349">
    <property type="component" value="Chromosome"/>
</dbReference>
<proteinExistence type="predicted"/>
<reference evidence="5" key="2">
    <citation type="submission" date="2020-07" db="EMBL/GenBank/DDBJ databases">
        <title>Flavobacterium sp. xlx-214.</title>
        <authorList>
            <person name="Yang C."/>
        </authorList>
    </citation>
    <scope>NUCLEOTIDE SEQUENCE [LARGE SCALE GENOMIC DNA]</scope>
    <source>
        <strain evidence="5">CX-624</strain>
    </source>
</reference>
<protein>
    <submittedName>
        <fullName evidence="3">DUF262 domain-containing protein</fullName>
    </submittedName>
</protein>
<reference evidence="3 4" key="1">
    <citation type="submission" date="2020-07" db="EMBL/GenBank/DDBJ databases">
        <title>Chryseobacterium sp.cx-624.</title>
        <authorList>
            <person name="Yang C."/>
        </authorList>
    </citation>
    <scope>NUCLEOTIDE SEQUENCE [LARGE SCALE GENOMIC DNA]</scope>
    <source>
        <strain evidence="3">Cx-624</strain>
        <strain evidence="4">cx-624</strain>
    </source>
</reference>
<dbReference type="Pfam" id="PF03235">
    <property type="entry name" value="GmrSD_N"/>
    <property type="match status" value="1"/>
</dbReference>
<reference evidence="2" key="3">
    <citation type="submission" date="2020-07" db="EMBL/GenBank/DDBJ databases">
        <authorList>
            <person name="Yang C."/>
        </authorList>
    </citation>
    <scope>NUCLEOTIDE SEQUENCE</scope>
    <source>
        <strain evidence="2">Cx-624</strain>
    </source>
</reference>
<dbReference type="EMBL" id="CP059472">
    <property type="protein sequence ID" value="QMS99048.1"/>
    <property type="molecule type" value="Genomic_DNA"/>
</dbReference>
<dbReference type="PANTHER" id="PTHR39639">
    <property type="entry name" value="CHROMOSOME 16, WHOLE GENOME SHOTGUN SEQUENCE"/>
    <property type="match status" value="1"/>
</dbReference>
<feature type="domain" description="GmrSD restriction endonucleases N-terminal" evidence="1">
    <location>
        <begin position="44"/>
        <end position="200"/>
    </location>
</feature>
<evidence type="ECO:0000259" key="1">
    <source>
        <dbReference type="Pfam" id="PF03235"/>
    </source>
</evidence>
<dbReference type="EMBL" id="JACEUX010000003">
    <property type="protein sequence ID" value="MBA5247284.1"/>
    <property type="molecule type" value="Genomic_DNA"/>
</dbReference>
<evidence type="ECO:0000313" key="5">
    <source>
        <dbReference type="Proteomes" id="UP000539710"/>
    </source>
</evidence>
<accession>A0A7D7QTF2</accession>
<organism evidence="3 4">
    <name type="scientific">Marnyiella aurantia</name>
    <dbReference type="NCBI Taxonomy" id="2758037"/>
    <lineage>
        <taxon>Bacteria</taxon>
        <taxon>Pseudomonadati</taxon>
        <taxon>Bacteroidota</taxon>
        <taxon>Flavobacteriia</taxon>
        <taxon>Flavobacteriales</taxon>
        <taxon>Weeksellaceae</taxon>
        <taxon>Marnyiella</taxon>
    </lineage>
</organism>
<dbReference type="Proteomes" id="UP000539710">
    <property type="component" value="Unassembled WGS sequence"/>
</dbReference>
<dbReference type="PANTHER" id="PTHR39639:SF1">
    <property type="entry name" value="DUF262 DOMAIN-CONTAINING PROTEIN"/>
    <property type="match status" value="1"/>
</dbReference>
<evidence type="ECO:0000313" key="2">
    <source>
        <dbReference type="EMBL" id="MBA5247284.1"/>
    </source>
</evidence>
<evidence type="ECO:0000313" key="3">
    <source>
        <dbReference type="EMBL" id="QMS99048.1"/>
    </source>
</evidence>
<dbReference type="InterPro" id="IPR004919">
    <property type="entry name" value="GmrSD_N"/>
</dbReference>
<dbReference type="RefSeq" id="WP_181887394.1">
    <property type="nucleotide sequence ID" value="NZ_CP059472.1"/>
</dbReference>
<evidence type="ECO:0000313" key="4">
    <source>
        <dbReference type="Proteomes" id="UP000515349"/>
    </source>
</evidence>
<gene>
    <name evidence="3" type="ORF">H1R16_03305</name>
    <name evidence="2" type="ORF">H2507_08895</name>
</gene>
<dbReference type="AlphaFoldDB" id="A0A7D7QTF2"/>
<dbReference type="KEGG" id="cbau:H1R16_03305"/>
<keyword evidence="5" id="KW-1185">Reference proteome</keyword>
<sequence>MANKLLELDEQLEKLESEQLDTDDNNEVPPDDIVAFNELRSCADLLRMHKEGQLDIQPDFQREIIWSPTMQTRLIDSLVKQLPIPSLCISLDYKTQERFVIDGLQRIASTVKFLDTEPTKEWKLAKLEDIDDRISGKSNLTIKSKYPDLFNKVENTVIPITVLRCNYSKKSHMEYLFTIFHRLNTGGAKLTNQEIRNCIYNGTFNAFLKEAVEYENYLKLFSVDSEKKDRFANEELVLRFLSFTYNLEKYKGQLSKFLNDFMDSYRKTSPENIEKFRELFQRTIDLIYTKILGSKPLPTLSKATTEALFVGVAKNLENLESETSDKLKERYTSLRENELFSVNSLKEGLAQKDKVITRFNKSIEIFG</sequence>